<dbReference type="Gene3D" id="1.10.287.630">
    <property type="entry name" value="Helix hairpin bin"/>
    <property type="match status" value="1"/>
</dbReference>
<feature type="transmembrane region" description="Helical" evidence="9">
    <location>
        <begin position="107"/>
        <end position="130"/>
    </location>
</feature>
<dbReference type="InterPro" id="IPR018490">
    <property type="entry name" value="cNMP-bd_dom_sf"/>
</dbReference>
<evidence type="ECO:0000256" key="3">
    <source>
        <dbReference type="ARBA" id="ARBA00022692"/>
    </source>
</evidence>
<dbReference type="Gene3D" id="1.10.287.70">
    <property type="match status" value="1"/>
</dbReference>
<evidence type="ECO:0000256" key="6">
    <source>
        <dbReference type="ARBA" id="ARBA00023136"/>
    </source>
</evidence>
<dbReference type="SMART" id="SM00100">
    <property type="entry name" value="cNMP"/>
    <property type="match status" value="1"/>
</dbReference>
<dbReference type="InterPro" id="IPR003938">
    <property type="entry name" value="K_chnl_volt-dep_EAG/ELK/ERG"/>
</dbReference>
<dbReference type="InterPro" id="IPR050866">
    <property type="entry name" value="CNG_cation_channel"/>
</dbReference>
<dbReference type="SUPFAM" id="SSF51206">
    <property type="entry name" value="cAMP-binding domain-like"/>
    <property type="match status" value="1"/>
</dbReference>
<dbReference type="PANTHER" id="PTHR45638:SF11">
    <property type="entry name" value="CYCLIC NUCLEOTIDE-GATED CATION CHANNEL SUBUNIT A"/>
    <property type="match status" value="1"/>
</dbReference>
<dbReference type="InterPro" id="IPR000595">
    <property type="entry name" value="cNMP-bd_dom"/>
</dbReference>
<name>A0A1J1LPZ2_9CYAN</name>
<feature type="transmembrane region" description="Helical" evidence="9">
    <location>
        <begin position="151"/>
        <end position="176"/>
    </location>
</feature>
<feature type="transmembrane region" description="Helical" evidence="9">
    <location>
        <begin position="20"/>
        <end position="38"/>
    </location>
</feature>
<feature type="domain" description="Cyclic nucleotide-binding" evidence="10">
    <location>
        <begin position="334"/>
        <end position="434"/>
    </location>
</feature>
<dbReference type="GO" id="GO:0016020">
    <property type="term" value="C:membrane"/>
    <property type="evidence" value="ECO:0007669"/>
    <property type="project" value="UniProtKB-SubCell"/>
</dbReference>
<gene>
    <name evidence="11" type="ORF">PL9214640081</name>
</gene>
<dbReference type="CDD" id="cd00038">
    <property type="entry name" value="CAP_ED"/>
    <property type="match status" value="1"/>
</dbReference>
<dbReference type="PROSITE" id="PS50042">
    <property type="entry name" value="CNMP_BINDING_3"/>
    <property type="match status" value="1"/>
</dbReference>
<dbReference type="EMBL" id="CZDF01000171">
    <property type="protein sequence ID" value="CUR34074.1"/>
    <property type="molecule type" value="Genomic_DNA"/>
</dbReference>
<dbReference type="Gene3D" id="2.60.120.10">
    <property type="entry name" value="Jelly Rolls"/>
    <property type="match status" value="1"/>
</dbReference>
<comment type="subcellular location">
    <subcellularLocation>
        <location evidence="1">Membrane</location>
        <topology evidence="1">Multi-pass membrane protein</topology>
    </subcellularLocation>
</comment>
<dbReference type="Pfam" id="PF00520">
    <property type="entry name" value="Ion_trans"/>
    <property type="match status" value="1"/>
</dbReference>
<protein>
    <recommendedName>
        <fullName evidence="10">Cyclic nucleotide-binding domain-containing protein</fullName>
    </recommendedName>
</protein>
<dbReference type="InterPro" id="IPR005821">
    <property type="entry name" value="Ion_trans_dom"/>
</dbReference>
<evidence type="ECO:0000256" key="1">
    <source>
        <dbReference type="ARBA" id="ARBA00004141"/>
    </source>
</evidence>
<keyword evidence="4 9" id="KW-1133">Transmembrane helix</keyword>
<evidence type="ECO:0000256" key="4">
    <source>
        <dbReference type="ARBA" id="ARBA00022989"/>
    </source>
</evidence>
<dbReference type="PANTHER" id="PTHR45638">
    <property type="entry name" value="CYCLIC NUCLEOTIDE-GATED CATION CHANNEL SUBUNIT A"/>
    <property type="match status" value="1"/>
</dbReference>
<dbReference type="Pfam" id="PF00027">
    <property type="entry name" value="cNMP_binding"/>
    <property type="match status" value="1"/>
</dbReference>
<dbReference type="RefSeq" id="WP_072720581.1">
    <property type="nucleotide sequence ID" value="NZ_LN889812.1"/>
</dbReference>
<keyword evidence="5" id="KW-0406">Ion transport</keyword>
<evidence type="ECO:0000256" key="9">
    <source>
        <dbReference type="SAM" id="Phobius"/>
    </source>
</evidence>
<evidence type="ECO:0000256" key="2">
    <source>
        <dbReference type="ARBA" id="ARBA00022448"/>
    </source>
</evidence>
<evidence type="ECO:0000313" key="11">
    <source>
        <dbReference type="EMBL" id="CUR34074.1"/>
    </source>
</evidence>
<accession>A0A1J1LPZ2</accession>
<dbReference type="InterPro" id="IPR018488">
    <property type="entry name" value="cNMP-bd_CS"/>
</dbReference>
<feature type="transmembrane region" description="Helical" evidence="9">
    <location>
        <begin position="50"/>
        <end position="71"/>
    </location>
</feature>
<dbReference type="PRINTS" id="PR01463">
    <property type="entry name" value="EAGCHANLFMLY"/>
</dbReference>
<evidence type="ECO:0000313" key="12">
    <source>
        <dbReference type="Proteomes" id="UP000184315"/>
    </source>
</evidence>
<evidence type="ECO:0000256" key="8">
    <source>
        <dbReference type="ARBA" id="ARBA00023303"/>
    </source>
</evidence>
<feature type="transmembrane region" description="Helical" evidence="9">
    <location>
        <begin position="229"/>
        <end position="257"/>
    </location>
</feature>
<dbReference type="FunFam" id="2.60.120.10:FF:000057">
    <property type="entry name" value="Cyclic nucleotide-binding domain protein"/>
    <property type="match status" value="1"/>
</dbReference>
<dbReference type="GO" id="GO:0044877">
    <property type="term" value="F:protein-containing complex binding"/>
    <property type="evidence" value="ECO:0007669"/>
    <property type="project" value="TreeGrafter"/>
</dbReference>
<reference evidence="12" key="1">
    <citation type="submission" date="2015-10" db="EMBL/GenBank/DDBJ databases">
        <authorList>
            <person name="Regsiter A."/>
            <person name="william w."/>
        </authorList>
    </citation>
    <scope>NUCLEOTIDE SEQUENCE [LARGE SCALE GENOMIC DNA]</scope>
</reference>
<dbReference type="STRING" id="671072.PL9214640081"/>
<keyword evidence="6 9" id="KW-0472">Membrane</keyword>
<evidence type="ECO:0000256" key="7">
    <source>
        <dbReference type="ARBA" id="ARBA00023286"/>
    </source>
</evidence>
<dbReference type="FunFam" id="1.10.287.70:FF:000123">
    <property type="entry name" value="Potassium channel KAT3"/>
    <property type="match status" value="1"/>
</dbReference>
<keyword evidence="3 9" id="KW-0812">Transmembrane</keyword>
<dbReference type="GO" id="GO:0005249">
    <property type="term" value="F:voltage-gated potassium channel activity"/>
    <property type="evidence" value="ECO:0007669"/>
    <property type="project" value="InterPro"/>
</dbReference>
<dbReference type="SUPFAM" id="SSF81324">
    <property type="entry name" value="Voltage-gated potassium channels"/>
    <property type="match status" value="1"/>
</dbReference>
<dbReference type="GO" id="GO:0005221">
    <property type="term" value="F:intracellularly cyclic nucleotide-activated monoatomic cation channel activity"/>
    <property type="evidence" value="ECO:0007669"/>
    <property type="project" value="InterPro"/>
</dbReference>
<keyword evidence="12" id="KW-1185">Reference proteome</keyword>
<evidence type="ECO:0000259" key="10">
    <source>
        <dbReference type="PROSITE" id="PS50042"/>
    </source>
</evidence>
<evidence type="ECO:0000256" key="5">
    <source>
        <dbReference type="ARBA" id="ARBA00023065"/>
    </source>
</evidence>
<organism evidence="11 12">
    <name type="scientific">Planktothrix tepida PCC 9214</name>
    <dbReference type="NCBI Taxonomy" id="671072"/>
    <lineage>
        <taxon>Bacteria</taxon>
        <taxon>Bacillati</taxon>
        <taxon>Cyanobacteriota</taxon>
        <taxon>Cyanophyceae</taxon>
        <taxon>Oscillatoriophycideae</taxon>
        <taxon>Oscillatoriales</taxon>
        <taxon>Microcoleaceae</taxon>
        <taxon>Planktothrix</taxon>
    </lineage>
</organism>
<keyword evidence="2" id="KW-0813">Transport</keyword>
<dbReference type="InterPro" id="IPR014710">
    <property type="entry name" value="RmlC-like_jellyroll"/>
</dbReference>
<dbReference type="AlphaFoldDB" id="A0A1J1LPZ2"/>
<sequence>MLSFFSRIPSFHPESRLLIIWEALIVLVTLYNCFTIPFRIAFNATIYKNWFLLDNLADLILIIDIFLRFHISYTKEGELIKDKAEISIHYRKTDFKSNLIASLPLDIFVYLFLPQASLILMGLCRIPRLLRFPQCFLIFRKWDNNVYFNSGVVRMFELFIIVFLIDHWVACLWFFIGNLTGQSGESWLQGDNLHLENTTTQYLYSLYWSITTLTTVGYGDITPQNNIELIFTFMVMFLGVSLYAFVIGNVVAVISNLDASKNRFRDKLGQVQAYMWERKIPPSLQKNILDYYQYMWEYNRDVTLDFYFLDELPHSIKTRVYCYLYQELLEKVPIFQDAEPCFIEDLVIKLKPRILPPHDYVIREDQMGHEMYFVKRGQLQAFSEKTGKVYSLLVAGSFFGEIALLYDSRRTASVKTLTYCELFVLYKEDFDKVLNNYPQFSEKVKKIADQRHQVRE</sequence>
<dbReference type="Proteomes" id="UP000184315">
    <property type="component" value="Unassembled WGS sequence"/>
</dbReference>
<keyword evidence="8" id="KW-0407">Ion channel</keyword>
<proteinExistence type="predicted"/>
<keyword evidence="7" id="KW-1071">Ligand-gated ion channel</keyword>
<dbReference type="PROSITE" id="PS00889">
    <property type="entry name" value="CNMP_BINDING_2"/>
    <property type="match status" value="1"/>
</dbReference>